<proteinExistence type="predicted"/>
<reference evidence="2" key="1">
    <citation type="submission" date="2017-02" db="EMBL/GenBank/DDBJ databases">
        <authorList>
            <person name="Varghese N."/>
            <person name="Submissions S."/>
        </authorList>
    </citation>
    <scope>NUCLEOTIDE SEQUENCE [LARGE SCALE GENOMIC DNA]</scope>
    <source>
        <strain evidence="2">DSM 24091</strain>
    </source>
</reference>
<organism evidence="1 2">
    <name type="scientific">Sphingobacterium nematocida</name>
    <dbReference type="NCBI Taxonomy" id="1513896"/>
    <lineage>
        <taxon>Bacteria</taxon>
        <taxon>Pseudomonadati</taxon>
        <taxon>Bacteroidota</taxon>
        <taxon>Sphingobacteriia</taxon>
        <taxon>Sphingobacteriales</taxon>
        <taxon>Sphingobacteriaceae</taxon>
        <taxon>Sphingobacterium</taxon>
    </lineage>
</organism>
<protein>
    <submittedName>
        <fullName evidence="1">Uncharacterized protein</fullName>
    </submittedName>
</protein>
<evidence type="ECO:0000313" key="2">
    <source>
        <dbReference type="Proteomes" id="UP000190150"/>
    </source>
</evidence>
<dbReference type="Proteomes" id="UP000190150">
    <property type="component" value="Unassembled WGS sequence"/>
</dbReference>
<sequence length="56" mass="6597">MELIKPGKIYKLTLYPDCKTAEKRVLILEQRSNRGFQSIDENSKIFLRLKPSDTRN</sequence>
<accession>A0A1T5CH29</accession>
<dbReference type="AlphaFoldDB" id="A0A1T5CH29"/>
<gene>
    <name evidence="1" type="ORF">SAMN05660841_01316</name>
</gene>
<name>A0A1T5CH29_9SPHI</name>
<dbReference type="EMBL" id="FUZF01000004">
    <property type="protein sequence ID" value="SKB58778.1"/>
    <property type="molecule type" value="Genomic_DNA"/>
</dbReference>
<keyword evidence="2" id="KW-1185">Reference proteome</keyword>
<evidence type="ECO:0000313" key="1">
    <source>
        <dbReference type="EMBL" id="SKB58778.1"/>
    </source>
</evidence>